<evidence type="ECO:0000313" key="3">
    <source>
        <dbReference type="Proteomes" id="UP000192923"/>
    </source>
</evidence>
<dbReference type="PANTHER" id="PTHR12526">
    <property type="entry name" value="GLYCOSYLTRANSFERASE"/>
    <property type="match status" value="1"/>
</dbReference>
<dbReference type="CDD" id="cd03808">
    <property type="entry name" value="GT4_CapM-like"/>
    <property type="match status" value="1"/>
</dbReference>
<feature type="domain" description="Glycosyltransferase subfamily 4-like N-terminal" evidence="1">
    <location>
        <begin position="4"/>
        <end position="140"/>
    </location>
</feature>
<keyword evidence="3" id="KW-1185">Reference proteome</keyword>
<dbReference type="AlphaFoldDB" id="A0A1Y6D0D9"/>
<dbReference type="Gene3D" id="3.40.50.2000">
    <property type="entry name" value="Glycogen Phosphorylase B"/>
    <property type="match status" value="2"/>
</dbReference>
<dbReference type="SUPFAM" id="SSF53756">
    <property type="entry name" value="UDP-Glycosyltransferase/glycogen phosphorylase"/>
    <property type="match status" value="1"/>
</dbReference>
<organism evidence="2 3">
    <name type="scientific">Methylomagnum ishizawai</name>
    <dbReference type="NCBI Taxonomy" id="1760988"/>
    <lineage>
        <taxon>Bacteria</taxon>
        <taxon>Pseudomonadati</taxon>
        <taxon>Pseudomonadota</taxon>
        <taxon>Gammaproteobacteria</taxon>
        <taxon>Methylococcales</taxon>
        <taxon>Methylococcaceae</taxon>
        <taxon>Methylomagnum</taxon>
    </lineage>
</organism>
<protein>
    <submittedName>
        <fullName evidence="2">Glycosyltransferase involved in cell wall bisynthesis</fullName>
    </submittedName>
</protein>
<dbReference type="InterPro" id="IPR028098">
    <property type="entry name" value="Glyco_trans_4-like_N"/>
</dbReference>
<evidence type="ECO:0000259" key="1">
    <source>
        <dbReference type="Pfam" id="PF13477"/>
    </source>
</evidence>
<evidence type="ECO:0000313" key="2">
    <source>
        <dbReference type="EMBL" id="SMF94022.1"/>
    </source>
</evidence>
<dbReference type="EMBL" id="FXAM01000001">
    <property type="protein sequence ID" value="SMF94022.1"/>
    <property type="molecule type" value="Genomic_DNA"/>
</dbReference>
<dbReference type="GO" id="GO:0016757">
    <property type="term" value="F:glycosyltransferase activity"/>
    <property type="evidence" value="ECO:0007669"/>
    <property type="project" value="UniProtKB-ARBA"/>
</dbReference>
<name>A0A1Y6D0D9_9GAMM</name>
<dbReference type="Pfam" id="PF13692">
    <property type="entry name" value="Glyco_trans_1_4"/>
    <property type="match status" value="1"/>
</dbReference>
<accession>A0A1Y6D0D9</accession>
<reference evidence="2 3" key="1">
    <citation type="submission" date="2016-12" db="EMBL/GenBank/DDBJ databases">
        <authorList>
            <person name="Song W.-J."/>
            <person name="Kurnit D.M."/>
        </authorList>
    </citation>
    <scope>NUCLEOTIDE SEQUENCE [LARGE SCALE GENOMIC DNA]</scope>
    <source>
        <strain evidence="2 3">175</strain>
    </source>
</reference>
<dbReference type="OrthoDB" id="9775208at2"/>
<dbReference type="Pfam" id="PF13477">
    <property type="entry name" value="Glyco_trans_4_2"/>
    <property type="match status" value="1"/>
</dbReference>
<dbReference type="Proteomes" id="UP000192923">
    <property type="component" value="Unassembled WGS sequence"/>
</dbReference>
<dbReference type="STRING" id="1760988.SAMN02949497_1324"/>
<gene>
    <name evidence="2" type="ORF">SAMN02949497_1324</name>
</gene>
<proteinExistence type="predicted"/>
<dbReference type="RefSeq" id="WP_085211046.1">
    <property type="nucleotide sequence ID" value="NZ_FXAM01000001.1"/>
</dbReference>
<sequence>MNRRLLFFCTEDWFVCSHWLPQIAAAQRAGYEVHVVTRVREHAAPIEATGAKLVPLDLSRRGMNPLAELKLLFRLIRLYRRLRPDLVHHVAMKPMVYGTLAARLAGTRAIVNYMAGLGWLFTADSAQARLLRPIVRWTLGRLLAAGRVIVENPDDYAQMLALGLEAGRLHRIRGAGVDLAVFSPRPEAAGVPLVVLPARMLWTKGVGEFVEAARRLKAAGVAARFALVGDPDPENPASVPQEQLEAWAEEGAVECWGRRGDMPQVLAEAHIVCLPSYREGLPKALIEAAAAGRAIVATDVPGCREVVAAGDNGRLVPARNAAALAEALRALIADPGSRRRMGRRGREIAEAEFAVERIVAETLAVYRAFSA</sequence>
<dbReference type="PANTHER" id="PTHR12526:SF638">
    <property type="entry name" value="SPORE COAT PROTEIN SA"/>
    <property type="match status" value="1"/>
</dbReference>
<keyword evidence="2" id="KW-0808">Transferase</keyword>